<accession>E1R9B1</accession>
<protein>
    <submittedName>
        <fullName evidence="4">Response regulator receiver protein</fullName>
    </submittedName>
</protein>
<dbReference type="AlphaFoldDB" id="E1R9B1"/>
<organism evidence="4 5">
    <name type="scientific">Sediminispirochaeta smaragdinae (strain DSM 11293 / JCM 15392 / SEBR 4228)</name>
    <name type="common">Spirochaeta smaragdinae</name>
    <dbReference type="NCBI Taxonomy" id="573413"/>
    <lineage>
        <taxon>Bacteria</taxon>
        <taxon>Pseudomonadati</taxon>
        <taxon>Spirochaetota</taxon>
        <taxon>Spirochaetia</taxon>
        <taxon>Spirochaetales</taxon>
        <taxon>Spirochaetaceae</taxon>
        <taxon>Sediminispirochaeta</taxon>
    </lineage>
</organism>
<dbReference type="SUPFAM" id="SSF56059">
    <property type="entry name" value="Glutathione synthetase ATP-binding domain-like"/>
    <property type="match status" value="1"/>
</dbReference>
<evidence type="ECO:0000259" key="3">
    <source>
        <dbReference type="PROSITE" id="PS50110"/>
    </source>
</evidence>
<evidence type="ECO:0000313" key="4">
    <source>
        <dbReference type="EMBL" id="ADK83080.1"/>
    </source>
</evidence>
<comment type="caution">
    <text evidence="2">Lacks conserved residue(s) required for the propagation of feature annotation.</text>
</comment>
<dbReference type="OrthoDB" id="9812167at2"/>
<evidence type="ECO:0000256" key="2">
    <source>
        <dbReference type="PROSITE-ProRule" id="PRU00169"/>
    </source>
</evidence>
<dbReference type="KEGG" id="ssm:Spirs_3995"/>
<evidence type="ECO:0000313" key="5">
    <source>
        <dbReference type="Proteomes" id="UP000002318"/>
    </source>
</evidence>
<dbReference type="eggNOG" id="COG2197">
    <property type="taxonomic scope" value="Bacteria"/>
</dbReference>
<dbReference type="GO" id="GO:0000160">
    <property type="term" value="P:phosphorelay signal transduction system"/>
    <property type="evidence" value="ECO:0007669"/>
    <property type="project" value="InterPro"/>
</dbReference>
<dbReference type="HOGENOM" id="CLU_012339_0_0_12"/>
<reference evidence="4 5" key="1">
    <citation type="journal article" date="2010" name="Stand. Genomic Sci.">
        <title>Complete genome sequence of Spirochaeta smaragdinae type strain (SEBR 4228).</title>
        <authorList>
            <person name="Mavromatis K."/>
            <person name="Yasawong M."/>
            <person name="Chertkov O."/>
            <person name="Lapidus A."/>
            <person name="Lucas S."/>
            <person name="Nolan M."/>
            <person name="Del Rio T.G."/>
            <person name="Tice H."/>
            <person name="Cheng J.F."/>
            <person name="Pitluck S."/>
            <person name="Liolios K."/>
            <person name="Ivanova N."/>
            <person name="Tapia R."/>
            <person name="Han C."/>
            <person name="Bruce D."/>
            <person name="Goodwin L."/>
            <person name="Pati A."/>
            <person name="Chen A."/>
            <person name="Palaniappan K."/>
            <person name="Land M."/>
            <person name="Hauser L."/>
            <person name="Chang Y.J."/>
            <person name="Jeffries C.D."/>
            <person name="Detter J.C."/>
            <person name="Rohde M."/>
            <person name="Brambilla E."/>
            <person name="Spring S."/>
            <person name="Goker M."/>
            <person name="Sikorski J."/>
            <person name="Woyke T."/>
            <person name="Bristow J."/>
            <person name="Eisen J.A."/>
            <person name="Markowitz V."/>
            <person name="Hugenholtz P."/>
            <person name="Klenk H.P."/>
            <person name="Kyrpides N.C."/>
        </authorList>
    </citation>
    <scope>NUCLEOTIDE SEQUENCE [LARGE SCALE GENOMIC DNA]</scope>
    <source>
        <strain evidence="5">DSM 11293 / JCM 15392 / SEBR 4228</strain>
    </source>
</reference>
<dbReference type="InterPro" id="IPR002192">
    <property type="entry name" value="PPDK_AMP/ATP-bd"/>
</dbReference>
<dbReference type="Gene3D" id="3.40.50.2300">
    <property type="match status" value="1"/>
</dbReference>
<dbReference type="CDD" id="cd00156">
    <property type="entry name" value="REC"/>
    <property type="match status" value="1"/>
</dbReference>
<keyword evidence="1" id="KW-0597">Phosphoprotein</keyword>
<evidence type="ECO:0000256" key="1">
    <source>
        <dbReference type="ARBA" id="ARBA00022553"/>
    </source>
</evidence>
<name>E1R9B1_SEDSS</name>
<dbReference type="EMBL" id="CP002116">
    <property type="protein sequence ID" value="ADK83080.1"/>
    <property type="molecule type" value="Genomic_DNA"/>
</dbReference>
<dbReference type="GO" id="GO:0016301">
    <property type="term" value="F:kinase activity"/>
    <property type="evidence" value="ECO:0007669"/>
    <property type="project" value="InterPro"/>
</dbReference>
<dbReference type="eggNOG" id="COG0784">
    <property type="taxonomic scope" value="Bacteria"/>
</dbReference>
<dbReference type="eggNOG" id="COG0574">
    <property type="taxonomic scope" value="Bacteria"/>
</dbReference>
<keyword evidence="5" id="KW-1185">Reference proteome</keyword>
<dbReference type="Pfam" id="PF01326">
    <property type="entry name" value="PPDK_N"/>
    <property type="match status" value="1"/>
</dbReference>
<proteinExistence type="predicted"/>
<dbReference type="STRING" id="573413.Spirs_3995"/>
<dbReference type="InterPro" id="IPR011006">
    <property type="entry name" value="CheY-like_superfamily"/>
</dbReference>
<dbReference type="Gene3D" id="3.30.1490.20">
    <property type="entry name" value="ATP-grasp fold, A domain"/>
    <property type="match status" value="1"/>
</dbReference>
<dbReference type="InterPro" id="IPR050595">
    <property type="entry name" value="Bact_response_regulator"/>
</dbReference>
<dbReference type="GO" id="GO:0005524">
    <property type="term" value="F:ATP binding"/>
    <property type="evidence" value="ECO:0007669"/>
    <property type="project" value="InterPro"/>
</dbReference>
<dbReference type="Proteomes" id="UP000002318">
    <property type="component" value="Chromosome"/>
</dbReference>
<dbReference type="PROSITE" id="PS50110">
    <property type="entry name" value="RESPONSE_REGULATORY"/>
    <property type="match status" value="1"/>
</dbReference>
<sequence>MEQYFFRETSFKLLMQKRVADILLVCSPYDKFMLEEDGRIDELLFQEYVSLNLRYPPKFTQASSAKDAFAMLEKRHFDLVITMLNIGDLNAIDLAKRIKAKYPNKPIIVLTPISTRETMQRLHNEDISSIDYIFSWQGNPNILLAMVKLIEDRMNVADDVATAGVQTIILVEDSVRYYSSYLPMIYQTLFSQARCLMTEGLNEWQQTMRMRGRPKILLARNYEEAIALYEAYKSNLLGIITDVTYKKEGVIDRSAGLKLCEHIRKENRELPILLQSSHQEHIKDAESHQTSFIYKHSKGLLKELEEYIRSNYGFGDFVFRDPETQAPIMRAHDLWELQHRIAEIPDDSFVAHVNNNDISKWLKARALFSLAEYLRPKQLSDFDHAQELRDFIIGAIKQFRTQEGRGTIAEFQRDRFDELSLFSRIGNGSLGGKGRGLAFIDLQLKQKRLNIKYPGVIVSIPRTVVLTTEIFEEFMETNRLYDIALSDHSDKEILEAFLTAKLPVKISEDLSALLQVVHKPIAVRSSSLLEDSHYQPFAGIYSTFMLPNNHTDLSRRFQDLAEAIRCVFASTYYQASKDYMRATNNLVEEEKMAVIIQEITGSVHNDRCYPHISGVARSLNFYPIENEKPEDGIVNIALGLGKTVVEGGISLRFSPRYPKKIIQLSDTKTAMKETQKSFFALSMDSESFSVTHKEESNIISLELSAAEEDGMLKNLASTYDMENHILRDGSGYKGPRVLTFSGILRYGMFPLADIITELLKMGKQAMNVPIEIEFAVNLKPVGGRLPTFSFLQIRPIVENAEAEDLVIEEPDPKTALVFSNKAMGNGNYREIRDFVYINPDRFDPSKTKEMATSIAEINAALDDEDRGYILVVPGRLGSSDRWLGIPINWSQISNARVIVESGLKNFRVDPSQGTHFFQNITSLRNAYLTINPFMDDGLFNVEHLNKMKAAKEDEFLRHIRFSSPLTVKIDGKTGRGLITL</sequence>
<dbReference type="InterPro" id="IPR001789">
    <property type="entry name" value="Sig_transdc_resp-reg_receiver"/>
</dbReference>
<dbReference type="SUPFAM" id="SSF52172">
    <property type="entry name" value="CheY-like"/>
    <property type="match status" value="1"/>
</dbReference>
<dbReference type="PANTHER" id="PTHR44591">
    <property type="entry name" value="STRESS RESPONSE REGULATOR PROTEIN 1"/>
    <property type="match status" value="1"/>
</dbReference>
<dbReference type="PANTHER" id="PTHR44591:SF3">
    <property type="entry name" value="RESPONSE REGULATORY DOMAIN-CONTAINING PROTEIN"/>
    <property type="match status" value="1"/>
</dbReference>
<gene>
    <name evidence="4" type="ordered locus">Spirs_3995</name>
</gene>
<dbReference type="InterPro" id="IPR013815">
    <property type="entry name" value="ATP_grasp_subdomain_1"/>
</dbReference>
<dbReference type="Pfam" id="PF00072">
    <property type="entry name" value="Response_reg"/>
    <property type="match status" value="1"/>
</dbReference>
<feature type="domain" description="Response regulatory" evidence="3">
    <location>
        <begin position="31"/>
        <end position="151"/>
    </location>
</feature>
<dbReference type="RefSeq" id="WP_013256537.1">
    <property type="nucleotide sequence ID" value="NC_014364.1"/>
</dbReference>